<dbReference type="Proteomes" id="UP000095283">
    <property type="component" value="Unplaced"/>
</dbReference>
<keyword evidence="1" id="KW-1185">Reference proteome</keyword>
<reference evidence="2" key="1">
    <citation type="submission" date="2016-11" db="UniProtKB">
        <authorList>
            <consortium name="WormBaseParasite"/>
        </authorList>
    </citation>
    <scope>IDENTIFICATION</scope>
</reference>
<accession>A0A1I7WNV3</accession>
<proteinExistence type="predicted"/>
<organism evidence="1 2">
    <name type="scientific">Heterorhabditis bacteriophora</name>
    <name type="common">Entomopathogenic nematode worm</name>
    <dbReference type="NCBI Taxonomy" id="37862"/>
    <lineage>
        <taxon>Eukaryota</taxon>
        <taxon>Metazoa</taxon>
        <taxon>Ecdysozoa</taxon>
        <taxon>Nematoda</taxon>
        <taxon>Chromadorea</taxon>
        <taxon>Rhabditida</taxon>
        <taxon>Rhabditina</taxon>
        <taxon>Rhabditomorpha</taxon>
        <taxon>Strongyloidea</taxon>
        <taxon>Heterorhabditidae</taxon>
        <taxon>Heterorhabditis</taxon>
    </lineage>
</organism>
<sequence length="199" mass="23346">MLEKKTNFRNHLKDMDNDVFFLKPSLPAHRSARKILFYDEAISEEKPNKDQFVQRLVDDFIVPRTLWYAIFSVNLFIFNKEDSENKNPLGEISDTVIRRRTSGILVCYFFIPLYHRSVFSKLILFRKYLKSISSLESSILPTSEGSEKLAEPSTSNLSNCDDDLENSRRMVTFHRRRLKDSQRQDELNMQSAMAHLDLS</sequence>
<protein>
    <submittedName>
        <fullName evidence="2">Uncharacterized protein</fullName>
    </submittedName>
</protein>
<dbReference type="AlphaFoldDB" id="A0A1I7WNV3"/>
<evidence type="ECO:0000313" key="2">
    <source>
        <dbReference type="WBParaSite" id="Hba_06820"/>
    </source>
</evidence>
<dbReference type="WBParaSite" id="Hba_06820">
    <property type="protein sequence ID" value="Hba_06820"/>
    <property type="gene ID" value="Hba_06820"/>
</dbReference>
<name>A0A1I7WNV3_HETBA</name>
<evidence type="ECO:0000313" key="1">
    <source>
        <dbReference type="Proteomes" id="UP000095283"/>
    </source>
</evidence>